<feature type="transmembrane region" description="Helical" evidence="1">
    <location>
        <begin position="31"/>
        <end position="48"/>
    </location>
</feature>
<name>A0A1I7ZEL0_9BILA</name>
<sequence length="79" mass="9006">MSAAIRNFWQTIVSTKRAYLNPHEHFGRANITRAALATYAGIYFLFQWNKDRKNKALKLEKVAEKKNVANDALARAGLL</sequence>
<protein>
    <submittedName>
        <fullName evidence="3">ATP synthase subunit e, mitochondrial</fullName>
    </submittedName>
</protein>
<evidence type="ECO:0000313" key="2">
    <source>
        <dbReference type="Proteomes" id="UP000095287"/>
    </source>
</evidence>
<accession>A0A1I7ZEL0</accession>
<dbReference type="Proteomes" id="UP000095287">
    <property type="component" value="Unplaced"/>
</dbReference>
<organism evidence="2 3">
    <name type="scientific">Steinernema glaseri</name>
    <dbReference type="NCBI Taxonomy" id="37863"/>
    <lineage>
        <taxon>Eukaryota</taxon>
        <taxon>Metazoa</taxon>
        <taxon>Ecdysozoa</taxon>
        <taxon>Nematoda</taxon>
        <taxon>Chromadorea</taxon>
        <taxon>Rhabditida</taxon>
        <taxon>Tylenchina</taxon>
        <taxon>Panagrolaimomorpha</taxon>
        <taxon>Strongyloidoidea</taxon>
        <taxon>Steinernematidae</taxon>
        <taxon>Steinernema</taxon>
    </lineage>
</organism>
<dbReference type="WBParaSite" id="L893_g25395.t1">
    <property type="protein sequence ID" value="L893_g25395.t1"/>
    <property type="gene ID" value="L893_g25395"/>
</dbReference>
<proteinExistence type="predicted"/>
<reference evidence="3" key="1">
    <citation type="submission" date="2016-11" db="UniProtKB">
        <authorList>
            <consortium name="WormBaseParasite"/>
        </authorList>
    </citation>
    <scope>IDENTIFICATION</scope>
</reference>
<keyword evidence="2" id="KW-1185">Reference proteome</keyword>
<evidence type="ECO:0000313" key="3">
    <source>
        <dbReference type="WBParaSite" id="L893_g25395.t1"/>
    </source>
</evidence>
<keyword evidence="1" id="KW-0812">Transmembrane</keyword>
<dbReference type="AlphaFoldDB" id="A0A1I7ZEL0"/>
<evidence type="ECO:0000256" key="1">
    <source>
        <dbReference type="SAM" id="Phobius"/>
    </source>
</evidence>
<keyword evidence="1" id="KW-0472">Membrane</keyword>
<keyword evidence="1" id="KW-1133">Transmembrane helix</keyword>